<dbReference type="GO" id="GO:0016787">
    <property type="term" value="F:hydrolase activity"/>
    <property type="evidence" value="ECO:0007669"/>
    <property type="project" value="InterPro"/>
</dbReference>
<reference evidence="2 3" key="1">
    <citation type="submission" date="2019-08" db="EMBL/GenBank/DDBJ databases">
        <title>In-depth cultivation of the pig gut microbiome towards novel bacterial diversity and tailored functional studies.</title>
        <authorList>
            <person name="Wylensek D."/>
            <person name="Hitch T.C.A."/>
            <person name="Clavel T."/>
        </authorList>
    </citation>
    <scope>NUCLEOTIDE SEQUENCE [LARGE SCALE GENOMIC DNA]</scope>
    <source>
        <strain evidence="2 3">BBE-744-WT-12</strain>
    </source>
</reference>
<feature type="domain" description="Calcineurin-like phosphoesterase" evidence="1">
    <location>
        <begin position="16"/>
        <end position="252"/>
    </location>
</feature>
<accession>A0A844FYW6</accession>
<dbReference type="Gene3D" id="3.60.21.10">
    <property type="match status" value="1"/>
</dbReference>
<dbReference type="SUPFAM" id="SSF56300">
    <property type="entry name" value="Metallo-dependent phosphatases"/>
    <property type="match status" value="1"/>
</dbReference>
<name>A0A844FYW6_9BACT</name>
<keyword evidence="3" id="KW-1185">Reference proteome</keyword>
<dbReference type="RefSeq" id="WP_154416628.1">
    <property type="nucleotide sequence ID" value="NZ_VUNS01000001.1"/>
</dbReference>
<evidence type="ECO:0000259" key="1">
    <source>
        <dbReference type="Pfam" id="PF00149"/>
    </source>
</evidence>
<evidence type="ECO:0000313" key="2">
    <source>
        <dbReference type="EMBL" id="MST95499.1"/>
    </source>
</evidence>
<sequence length="282" mass="31919">MNLSKVRIEIGLPAPLRLLHVSDTHLALADGRDGERKQALAARRSAAFGKEGDCLRYFSEAVAYARNCCDLMICTGDLIDFVSAKNLDTAKEMLSGTDYFFAAGNHEFSKYVGEAVEDEAYKLDSLPLVQRYIGNDLRFASRLVGGVNLVAVDNSYYLFRPEELEAFRREVERGYPILLLLHNPLHTDALYREMMVNRRNECAYLVGTPEELLEPYPEERRSQQRADGPTLAFIDYLKQQTLVKAVLTGHLHFNFDSVLYGDVVQYTAGGNFRGDVREYEIV</sequence>
<dbReference type="EMBL" id="VUNS01000001">
    <property type="protein sequence ID" value="MST95499.1"/>
    <property type="molecule type" value="Genomic_DNA"/>
</dbReference>
<dbReference type="Proteomes" id="UP000435649">
    <property type="component" value="Unassembled WGS sequence"/>
</dbReference>
<protein>
    <recommendedName>
        <fullName evidence="1">Calcineurin-like phosphoesterase domain-containing protein</fullName>
    </recommendedName>
</protein>
<comment type="caution">
    <text evidence="2">The sequence shown here is derived from an EMBL/GenBank/DDBJ whole genome shotgun (WGS) entry which is preliminary data.</text>
</comment>
<evidence type="ECO:0000313" key="3">
    <source>
        <dbReference type="Proteomes" id="UP000435649"/>
    </source>
</evidence>
<organism evidence="2 3">
    <name type="scientific">Victivallis lenta</name>
    <dbReference type="NCBI Taxonomy" id="2606640"/>
    <lineage>
        <taxon>Bacteria</taxon>
        <taxon>Pseudomonadati</taxon>
        <taxon>Lentisphaerota</taxon>
        <taxon>Lentisphaeria</taxon>
        <taxon>Victivallales</taxon>
        <taxon>Victivallaceae</taxon>
        <taxon>Victivallis</taxon>
    </lineage>
</organism>
<proteinExistence type="predicted"/>
<dbReference type="Pfam" id="PF00149">
    <property type="entry name" value="Metallophos"/>
    <property type="match status" value="1"/>
</dbReference>
<dbReference type="InterPro" id="IPR004843">
    <property type="entry name" value="Calcineurin-like_PHP"/>
</dbReference>
<dbReference type="AlphaFoldDB" id="A0A844FYW6"/>
<gene>
    <name evidence="2" type="ORF">FYJ85_00360</name>
</gene>
<dbReference type="InterPro" id="IPR029052">
    <property type="entry name" value="Metallo-depent_PP-like"/>
</dbReference>